<gene>
    <name evidence="3" type="ORF">DC487_13725</name>
</gene>
<evidence type="ECO:0000313" key="3">
    <source>
        <dbReference type="EMBL" id="PVH24589.1"/>
    </source>
</evidence>
<name>A0A2T8HGL4_9SPHI</name>
<protein>
    <recommendedName>
        <fullName evidence="2">SH3b domain-containing protein</fullName>
    </recommendedName>
</protein>
<keyword evidence="4" id="KW-1185">Reference proteome</keyword>
<comment type="caution">
    <text evidence="3">The sequence shown here is derived from an EMBL/GenBank/DDBJ whole genome shotgun (WGS) entry which is preliminary data.</text>
</comment>
<dbReference type="PROSITE" id="PS51781">
    <property type="entry name" value="SH3B"/>
    <property type="match status" value="1"/>
</dbReference>
<evidence type="ECO:0000256" key="1">
    <source>
        <dbReference type="SAM" id="SignalP"/>
    </source>
</evidence>
<dbReference type="EMBL" id="QDKG01000005">
    <property type="protein sequence ID" value="PVH24589.1"/>
    <property type="molecule type" value="Genomic_DNA"/>
</dbReference>
<feature type="chain" id="PRO_5015619212" description="SH3b domain-containing protein" evidence="1">
    <location>
        <begin position="20"/>
        <end position="290"/>
    </location>
</feature>
<evidence type="ECO:0000259" key="2">
    <source>
        <dbReference type="PROSITE" id="PS51781"/>
    </source>
</evidence>
<feature type="signal peptide" evidence="1">
    <location>
        <begin position="1"/>
        <end position="19"/>
    </location>
</feature>
<dbReference type="AlphaFoldDB" id="A0A2T8HGL4"/>
<dbReference type="RefSeq" id="WP_116776537.1">
    <property type="nucleotide sequence ID" value="NZ_QDKG01000005.1"/>
</dbReference>
<dbReference type="OrthoDB" id="743724at2"/>
<keyword evidence="1" id="KW-0732">Signal</keyword>
<accession>A0A2T8HGL4</accession>
<feature type="domain" description="SH3b" evidence="2">
    <location>
        <begin position="40"/>
        <end position="116"/>
    </location>
</feature>
<dbReference type="Proteomes" id="UP000245627">
    <property type="component" value="Unassembled WGS sequence"/>
</dbReference>
<dbReference type="InterPro" id="IPR003646">
    <property type="entry name" value="SH3-like_bac-type"/>
</dbReference>
<dbReference type="Gene3D" id="2.30.30.40">
    <property type="entry name" value="SH3 Domains"/>
    <property type="match status" value="1"/>
</dbReference>
<proteinExistence type="predicted"/>
<reference evidence="3 4" key="1">
    <citation type="submission" date="2018-04" db="EMBL/GenBank/DDBJ databases">
        <title>Sphingobacterium cortibacter sp. nov.</title>
        <authorList>
            <person name="Li Y."/>
        </authorList>
    </citation>
    <scope>NUCLEOTIDE SEQUENCE [LARGE SCALE GENOMIC DNA]</scope>
    <source>
        <strain evidence="3 4">2c-3</strain>
    </source>
</reference>
<sequence length="290" mass="33098">MKTAILLLLALLISSKNFAQEIPAAYAVSEGFNFWNLQEGATAYVIADEAYIREYPSTSARLLDSVVLGTVVKIISIGYNDNIIRGFYAPWHQISYQKNNETKTGFIWLGLLALSRHVDSEGTQYLFGFDRFITAGDDTSDYYRCDLKLLDKKGQLIQKYNFHYDYLDQGYFSSELLPNMGLKGLKNILKVEFSGEACGIPTEYYYVGWNGNDFIDLPKHYTVSDAGIFYHEETMLFPSQHKKGNNLVFKMIEEGVAEDTDLEDAEMTITKRQETYVWDGKVLSQVVEMK</sequence>
<organism evidence="3 4">
    <name type="scientific">Sphingobacterium corticibacter</name>
    <dbReference type="NCBI Taxonomy" id="2171749"/>
    <lineage>
        <taxon>Bacteria</taxon>
        <taxon>Pseudomonadati</taxon>
        <taxon>Bacteroidota</taxon>
        <taxon>Sphingobacteriia</taxon>
        <taxon>Sphingobacteriales</taxon>
        <taxon>Sphingobacteriaceae</taxon>
        <taxon>Sphingobacterium</taxon>
    </lineage>
</organism>
<evidence type="ECO:0000313" key="4">
    <source>
        <dbReference type="Proteomes" id="UP000245627"/>
    </source>
</evidence>